<keyword evidence="3" id="KW-1185">Reference proteome</keyword>
<accession>A0ABS8BLE2</accession>
<protein>
    <submittedName>
        <fullName evidence="2">HPr family phosphocarrier protein</fullName>
    </submittedName>
</protein>
<evidence type="ECO:0000259" key="1">
    <source>
        <dbReference type="Pfam" id="PF00381"/>
    </source>
</evidence>
<dbReference type="SUPFAM" id="SSF55594">
    <property type="entry name" value="HPr-like"/>
    <property type="match status" value="1"/>
</dbReference>
<dbReference type="Proteomes" id="UP001198034">
    <property type="component" value="Unassembled WGS sequence"/>
</dbReference>
<sequence>MLAVISLAVRAMNAVDLHVRSVANTAKQYWSEIMLHHNEIGLKAKFCVCMMGLDTFKGDRIQIQADGLDVNEAMIVVSTMIRSGGRDD</sequence>
<gene>
    <name evidence="2" type="ORF">LG219_09135</name>
</gene>
<dbReference type="RefSeq" id="WP_226764191.1">
    <property type="nucleotide sequence ID" value="NZ_JAJAWG010000005.1"/>
</dbReference>
<dbReference type="InterPro" id="IPR035895">
    <property type="entry name" value="HPr-like_sf"/>
</dbReference>
<organism evidence="2 3">
    <name type="scientific">Deefgea salmonis</name>
    <dbReference type="NCBI Taxonomy" id="2875502"/>
    <lineage>
        <taxon>Bacteria</taxon>
        <taxon>Pseudomonadati</taxon>
        <taxon>Pseudomonadota</taxon>
        <taxon>Betaproteobacteria</taxon>
        <taxon>Neisseriales</taxon>
        <taxon>Chitinibacteraceae</taxon>
        <taxon>Deefgea</taxon>
    </lineage>
</organism>
<evidence type="ECO:0000313" key="3">
    <source>
        <dbReference type="Proteomes" id="UP001198034"/>
    </source>
</evidence>
<dbReference type="Pfam" id="PF00381">
    <property type="entry name" value="PTS-HPr"/>
    <property type="match status" value="1"/>
</dbReference>
<evidence type="ECO:0000313" key="2">
    <source>
        <dbReference type="EMBL" id="MCB5196432.1"/>
    </source>
</evidence>
<dbReference type="InterPro" id="IPR000032">
    <property type="entry name" value="HPr-like"/>
</dbReference>
<name>A0ABS8BLE2_9NEIS</name>
<feature type="domain" description="HPr" evidence="1">
    <location>
        <begin position="13"/>
        <end position="81"/>
    </location>
</feature>
<comment type="caution">
    <text evidence="2">The sequence shown here is derived from an EMBL/GenBank/DDBJ whole genome shotgun (WGS) entry which is preliminary data.</text>
</comment>
<dbReference type="Gene3D" id="3.30.1340.10">
    <property type="entry name" value="HPr-like"/>
    <property type="match status" value="1"/>
</dbReference>
<dbReference type="EMBL" id="JAJAWG010000005">
    <property type="protein sequence ID" value="MCB5196432.1"/>
    <property type="molecule type" value="Genomic_DNA"/>
</dbReference>
<reference evidence="2 3" key="1">
    <citation type="submission" date="2021-10" db="EMBL/GenBank/DDBJ databases">
        <authorList>
            <person name="Chen M."/>
        </authorList>
    </citation>
    <scope>NUCLEOTIDE SEQUENCE [LARGE SCALE GENOMIC DNA]</scope>
    <source>
        <strain evidence="2 3">H3-26</strain>
    </source>
</reference>
<proteinExistence type="predicted"/>